<sequence length="225" mass="25565">MSRGGRGRGRGRGNVSFNMEAIGFGRGDALPAPILQPPPKFPPLRQPPLPLVGGDEAKYLLALKKEFLQTMQASPYLIKAEQEKTDVDRYSDKYRASRNTDNTIEWEPDWRRFPKELKIAVRKKRKASARSIVSNLPAAKSTKNKDETDISKKLEVLEKKDTENADRASNKDEDESENDELEEDVVAREEDEEEGNDYISSYFDNGESYLDEEEDTLDDKEGGIY</sequence>
<feature type="compositionally biased region" description="Acidic residues" evidence="5">
    <location>
        <begin position="209"/>
        <end position="218"/>
    </location>
</feature>
<comment type="subcellular location">
    <subcellularLocation>
        <location evidence="1 4">Nucleus</location>
    </subcellularLocation>
</comment>
<organism evidence="6 7">
    <name type="scientific">Clavelina lepadiformis</name>
    <name type="common">Light-bulb sea squirt</name>
    <name type="synonym">Ascidia lepadiformis</name>
    <dbReference type="NCBI Taxonomy" id="159417"/>
    <lineage>
        <taxon>Eukaryota</taxon>
        <taxon>Metazoa</taxon>
        <taxon>Chordata</taxon>
        <taxon>Tunicata</taxon>
        <taxon>Ascidiacea</taxon>
        <taxon>Aplousobranchia</taxon>
        <taxon>Clavelinidae</taxon>
        <taxon>Clavelina</taxon>
    </lineage>
</organism>
<dbReference type="Pfam" id="PF11705">
    <property type="entry name" value="RNA_pol_3_Rpc31"/>
    <property type="match status" value="1"/>
</dbReference>
<proteinExistence type="inferred from homology"/>
<evidence type="ECO:0000256" key="1">
    <source>
        <dbReference type="ARBA" id="ARBA00004123"/>
    </source>
</evidence>
<comment type="similarity">
    <text evidence="2 4">Belongs to the eukaryotic RPC7 RNA polymerase subunit family.</text>
</comment>
<evidence type="ECO:0000313" key="6">
    <source>
        <dbReference type="EMBL" id="CAK8691711.1"/>
    </source>
</evidence>
<keyword evidence="3 4" id="KW-0539">Nucleus</keyword>
<comment type="function">
    <text evidence="4">DNA-dependent RNA polymerase catalyzes the transcription of DNA into RNA using the four ribonucleoside triphosphates as substrates. Specific peripheric component of RNA polymerase III which synthesizes small RNAs, such as 5S rRNA and tRNAs.</text>
</comment>
<comment type="caution">
    <text evidence="6">The sequence shown here is derived from an EMBL/GenBank/DDBJ whole genome shotgun (WGS) entry which is preliminary data.</text>
</comment>
<dbReference type="PANTHER" id="PTHR15367">
    <property type="entry name" value="DNA-DIRECTED RNA POLYMERASE III"/>
    <property type="match status" value="1"/>
</dbReference>
<dbReference type="PANTHER" id="PTHR15367:SF2">
    <property type="entry name" value="DNA-DIRECTED RNA POLYMERASE III SUBUNIT"/>
    <property type="match status" value="1"/>
</dbReference>
<reference evidence="6 7" key="1">
    <citation type="submission" date="2024-02" db="EMBL/GenBank/DDBJ databases">
        <authorList>
            <person name="Daric V."/>
            <person name="Darras S."/>
        </authorList>
    </citation>
    <scope>NUCLEOTIDE SEQUENCE [LARGE SCALE GENOMIC DNA]</scope>
</reference>
<comment type="subunit">
    <text evidence="4">Component of the RNA polymerase III (Pol III) complex.</text>
</comment>
<feature type="compositionally biased region" description="Acidic residues" evidence="5">
    <location>
        <begin position="172"/>
        <end position="196"/>
    </location>
</feature>
<feature type="compositionally biased region" description="Basic and acidic residues" evidence="5">
    <location>
        <begin position="143"/>
        <end position="171"/>
    </location>
</feature>
<evidence type="ECO:0000256" key="2">
    <source>
        <dbReference type="ARBA" id="ARBA00008352"/>
    </source>
</evidence>
<dbReference type="PIRSF" id="PIRSF000777">
    <property type="entry name" value="RNA_polIII_C31"/>
    <property type="match status" value="1"/>
</dbReference>
<evidence type="ECO:0000256" key="3">
    <source>
        <dbReference type="ARBA" id="ARBA00023242"/>
    </source>
</evidence>
<name>A0ABP0GLH9_CLALP</name>
<keyword evidence="7" id="KW-1185">Reference proteome</keyword>
<evidence type="ECO:0000256" key="4">
    <source>
        <dbReference type="PIRNR" id="PIRNR000777"/>
    </source>
</evidence>
<evidence type="ECO:0000256" key="5">
    <source>
        <dbReference type="SAM" id="MobiDB-lite"/>
    </source>
</evidence>
<dbReference type="EMBL" id="CAWYQH010000119">
    <property type="protein sequence ID" value="CAK8691711.1"/>
    <property type="molecule type" value="Genomic_DNA"/>
</dbReference>
<accession>A0ABP0GLH9</accession>
<gene>
    <name evidence="6" type="ORF">CVLEPA_LOCUS24472</name>
</gene>
<protein>
    <recommendedName>
        <fullName evidence="4">DNA-directed RNA polymerase III subunit</fullName>
    </recommendedName>
</protein>
<feature type="region of interest" description="Disordered" evidence="5">
    <location>
        <begin position="122"/>
        <end position="225"/>
    </location>
</feature>
<dbReference type="InterPro" id="IPR024661">
    <property type="entry name" value="RNA_pol_III_Rpc31"/>
</dbReference>
<evidence type="ECO:0000313" key="7">
    <source>
        <dbReference type="Proteomes" id="UP001642483"/>
    </source>
</evidence>
<dbReference type="Proteomes" id="UP001642483">
    <property type="component" value="Unassembled WGS sequence"/>
</dbReference>